<dbReference type="InterPro" id="IPR020624">
    <property type="entry name" value="Schiff_base-form_aldolases_CS"/>
</dbReference>
<evidence type="ECO:0000313" key="7">
    <source>
        <dbReference type="Proteomes" id="UP000788993"/>
    </source>
</evidence>
<comment type="caution">
    <text evidence="6">The sequence shown here is derived from an EMBL/GenBank/DDBJ whole genome shotgun (WGS) entry which is preliminary data.</text>
</comment>
<evidence type="ECO:0000256" key="4">
    <source>
        <dbReference type="PIRSR" id="PIRSR001365-1"/>
    </source>
</evidence>
<dbReference type="PROSITE" id="PS00665">
    <property type="entry name" value="DHDPS_1"/>
    <property type="match status" value="1"/>
</dbReference>
<sequence length="313" mass="34292">MTNTVSGTPEPPQPGVYTPVPTFFKKDLVTIDFETQIAHAKYLRDNGIKGLVLMGSTGEAAHLTRTERVSIIEAIHKNLPGFPILAGVAQNCLEEVLHEIDAVKKAGASYALVLSSSYYGPGIKQAAIEQFYTEVANQSSLPIMIYVYPGVTNNIVVEPETIVKLSKHPNIVGTKISHGDVAHHTMIAMSPVTKENNFYTFTGLGQILLPVLMVGGMGTVDALSGAFPKLYVKIFELFQAKQYEQAAKLQFIATRAEELVVRFGVVGIKKMISIKGFGETYLGRMPLNQDVDHSYWSQFKQNISEIVDAESVL</sequence>
<evidence type="ECO:0000256" key="5">
    <source>
        <dbReference type="PIRSR" id="PIRSR001365-2"/>
    </source>
</evidence>
<gene>
    <name evidence="6" type="ORF">OGATHE_000752</name>
</gene>
<dbReference type="InterPro" id="IPR013785">
    <property type="entry name" value="Aldolase_TIM"/>
</dbReference>
<feature type="active site" description="Proton donor/acceptor" evidence="4">
    <location>
        <position position="146"/>
    </location>
</feature>
<keyword evidence="2" id="KW-0704">Schiff base</keyword>
<feature type="active site" description="Schiff-base intermediate with substrate" evidence="4">
    <location>
        <position position="175"/>
    </location>
</feature>
<dbReference type="SUPFAM" id="SSF51569">
    <property type="entry name" value="Aldolase"/>
    <property type="match status" value="1"/>
</dbReference>
<evidence type="ECO:0000256" key="2">
    <source>
        <dbReference type="ARBA" id="ARBA00023270"/>
    </source>
</evidence>
<reference evidence="6" key="2">
    <citation type="submission" date="2021-01" db="EMBL/GenBank/DDBJ databases">
        <authorList>
            <person name="Schikora-Tamarit M.A."/>
        </authorList>
    </citation>
    <scope>NUCLEOTIDE SEQUENCE</scope>
    <source>
        <strain evidence="6">NCAIM Y.01608</strain>
    </source>
</reference>
<dbReference type="RefSeq" id="XP_018212740.1">
    <property type="nucleotide sequence ID" value="XM_018357286.1"/>
</dbReference>
<keyword evidence="7" id="KW-1185">Reference proteome</keyword>
<reference evidence="6" key="1">
    <citation type="journal article" date="2021" name="Open Biol.">
        <title>Shared evolutionary footprints suggest mitochondrial oxidative damage underlies multiple complex I losses in fungi.</title>
        <authorList>
            <person name="Schikora-Tamarit M.A."/>
            <person name="Marcet-Houben M."/>
            <person name="Nosek J."/>
            <person name="Gabaldon T."/>
        </authorList>
    </citation>
    <scope>NUCLEOTIDE SEQUENCE</scope>
    <source>
        <strain evidence="6">NCAIM Y.01608</strain>
    </source>
</reference>
<dbReference type="Pfam" id="PF00701">
    <property type="entry name" value="DHDPS"/>
    <property type="match status" value="1"/>
</dbReference>
<name>A0A1B7SN69_9ASCO</name>
<dbReference type="PIRSF" id="PIRSF001365">
    <property type="entry name" value="DHDPS"/>
    <property type="match status" value="1"/>
</dbReference>
<comment type="similarity">
    <text evidence="3">Belongs to the DapA family.</text>
</comment>
<proteinExistence type="inferred from homology"/>
<organism evidence="6 7">
    <name type="scientific">Ogataea polymorpha</name>
    <dbReference type="NCBI Taxonomy" id="460523"/>
    <lineage>
        <taxon>Eukaryota</taxon>
        <taxon>Fungi</taxon>
        <taxon>Dikarya</taxon>
        <taxon>Ascomycota</taxon>
        <taxon>Saccharomycotina</taxon>
        <taxon>Pichiomycetes</taxon>
        <taxon>Pichiales</taxon>
        <taxon>Pichiaceae</taxon>
        <taxon>Ogataea</taxon>
    </lineage>
</organism>
<dbReference type="OrthoDB" id="191315at2759"/>
<evidence type="ECO:0000256" key="1">
    <source>
        <dbReference type="ARBA" id="ARBA00023239"/>
    </source>
</evidence>
<feature type="binding site" evidence="5">
    <location>
        <position position="57"/>
    </location>
    <ligand>
        <name>pyruvate</name>
        <dbReference type="ChEBI" id="CHEBI:15361"/>
    </ligand>
</feature>
<dbReference type="Gene3D" id="3.20.20.70">
    <property type="entry name" value="Aldolase class I"/>
    <property type="match status" value="1"/>
</dbReference>
<dbReference type="SMART" id="SM01130">
    <property type="entry name" value="DHDPS"/>
    <property type="match status" value="1"/>
</dbReference>
<protein>
    <submittedName>
        <fullName evidence="6">Uncharacterized protein</fullName>
    </submittedName>
</protein>
<dbReference type="GO" id="GO:0008840">
    <property type="term" value="F:4-hydroxy-tetrahydrodipicolinate synthase activity"/>
    <property type="evidence" value="ECO:0007669"/>
    <property type="project" value="TreeGrafter"/>
</dbReference>
<dbReference type="CDD" id="cd00408">
    <property type="entry name" value="DHDPS-like"/>
    <property type="match status" value="1"/>
</dbReference>
<dbReference type="PANTHER" id="PTHR12128:SF68">
    <property type="entry name" value="DIHYDRODIPICOLINATE SYNTHETASE"/>
    <property type="match status" value="1"/>
</dbReference>
<feature type="binding site" evidence="5">
    <location>
        <position position="220"/>
    </location>
    <ligand>
        <name>pyruvate</name>
        <dbReference type="ChEBI" id="CHEBI:15361"/>
    </ligand>
</feature>
<dbReference type="Proteomes" id="UP000788993">
    <property type="component" value="Unassembled WGS sequence"/>
</dbReference>
<dbReference type="InterPro" id="IPR002220">
    <property type="entry name" value="DapA-like"/>
</dbReference>
<dbReference type="PRINTS" id="PR00146">
    <property type="entry name" value="DHPICSNTHASE"/>
</dbReference>
<dbReference type="EMBL" id="JAEUBD010000095">
    <property type="protein sequence ID" value="KAH3678097.1"/>
    <property type="molecule type" value="Genomic_DNA"/>
</dbReference>
<evidence type="ECO:0000256" key="3">
    <source>
        <dbReference type="PIRNR" id="PIRNR001365"/>
    </source>
</evidence>
<dbReference type="PANTHER" id="PTHR12128">
    <property type="entry name" value="DIHYDRODIPICOLINATE SYNTHASE"/>
    <property type="match status" value="1"/>
</dbReference>
<keyword evidence="1 3" id="KW-0456">Lyase</keyword>
<dbReference type="AlphaFoldDB" id="A0A1B7SN69"/>
<accession>A0A1B7SN69</accession>
<evidence type="ECO:0000313" key="6">
    <source>
        <dbReference type="EMBL" id="KAH3678097.1"/>
    </source>
</evidence>